<accession>A0A2U3LN59</accession>
<name>A0A2U3LN59_9FIRM</name>
<dbReference type="AlphaFoldDB" id="A0A2U3LN59"/>
<dbReference type="Proteomes" id="UP000238916">
    <property type="component" value="Unassembled WGS sequence"/>
</dbReference>
<sequence length="57" mass="6512">MTSLQAWNTIVSKLEGNRMEFPTVPRTKRKPVWFSATTDGEIIYINEASDNKPLSEI</sequence>
<reference evidence="2" key="1">
    <citation type="submission" date="2018-02" db="EMBL/GenBank/DDBJ databases">
        <authorList>
            <person name="Hausmann B."/>
        </authorList>
    </citation>
    <scope>NUCLEOTIDE SEQUENCE [LARGE SCALE GENOMIC DNA]</scope>
    <source>
        <strain evidence="2">Peat soil MAG SbF1</strain>
    </source>
</reference>
<gene>
    <name evidence="1" type="ORF">SBF1_660006</name>
</gene>
<evidence type="ECO:0000313" key="1">
    <source>
        <dbReference type="EMBL" id="SPF53365.1"/>
    </source>
</evidence>
<dbReference type="EMBL" id="OMOF01000623">
    <property type="protein sequence ID" value="SPF53365.1"/>
    <property type="molecule type" value="Genomic_DNA"/>
</dbReference>
<organism evidence="1 2">
    <name type="scientific">Candidatus Desulfosporosinus infrequens</name>
    <dbReference type="NCBI Taxonomy" id="2043169"/>
    <lineage>
        <taxon>Bacteria</taxon>
        <taxon>Bacillati</taxon>
        <taxon>Bacillota</taxon>
        <taxon>Clostridia</taxon>
        <taxon>Eubacteriales</taxon>
        <taxon>Desulfitobacteriaceae</taxon>
        <taxon>Desulfosporosinus</taxon>
    </lineage>
</organism>
<proteinExistence type="predicted"/>
<protein>
    <submittedName>
        <fullName evidence="1">Uncharacterized protein</fullName>
    </submittedName>
</protein>
<evidence type="ECO:0000313" key="2">
    <source>
        <dbReference type="Proteomes" id="UP000238916"/>
    </source>
</evidence>